<dbReference type="AlphaFoldDB" id="A0A858U4Q9"/>
<dbReference type="RefSeq" id="WP_169605082.1">
    <property type="nucleotide sequence ID" value="NZ_CP051481.1"/>
</dbReference>
<name>A0A858U4Q9_9MOLU</name>
<reference evidence="2 3" key="1">
    <citation type="submission" date="2020-04" db="EMBL/GenBank/DDBJ databases">
        <title>Novel Mycoplasma species detected in Phocoena phocoena (harbor porpoise) from the USA.</title>
        <authorList>
            <person name="Volokhov D.V."/>
        </authorList>
    </citation>
    <scope>NUCLEOTIDE SEQUENCE [LARGE SCALE GENOMIC DNA]</scope>
    <source>
        <strain evidence="2 3">Phocoena C-264-GEN</strain>
    </source>
</reference>
<protein>
    <submittedName>
        <fullName evidence="2">Uncharacterized protein</fullName>
    </submittedName>
</protein>
<keyword evidence="1" id="KW-1133">Transmembrane helix</keyword>
<accession>A0A858U4Q9</accession>
<keyword evidence="1" id="KW-0472">Membrane</keyword>
<evidence type="ECO:0000256" key="1">
    <source>
        <dbReference type="SAM" id="Phobius"/>
    </source>
</evidence>
<keyword evidence="3" id="KW-1185">Reference proteome</keyword>
<gene>
    <name evidence="2" type="ORF">HGG69_01715</name>
</gene>
<sequence length="270" mass="32247">MNNTKEDKKSLIKSILIWLTIGLVSAGFLGSVIYYVHYNNLVTKIKKYKQKEYEEDSKNIVVLPRIFEYQSAKDIIYRLNIQKEIEKNFSIHDYIKNYVSFGDISLRMDKNLDFIFTDAKLKENTNDTILLTVKIVPKNKKFKPKTFENLEVKISNISTNYQNSEVFKKVFNKYKDDLYRLINSDESINDSYYKTEKFKNNIFEWYKKVVNEARPNLFPINEYDIIKEPTTQNWVSYINKDMRNLLTIKFAFKNKTTGLTYSEVYKEYIK</sequence>
<evidence type="ECO:0000313" key="2">
    <source>
        <dbReference type="EMBL" id="QJG67031.1"/>
    </source>
</evidence>
<dbReference type="KEGG" id="mphe:HGG69_01715"/>
<dbReference type="Proteomes" id="UP000501060">
    <property type="component" value="Chromosome"/>
</dbReference>
<dbReference type="EMBL" id="CP051481">
    <property type="protein sequence ID" value="QJG67031.1"/>
    <property type="molecule type" value="Genomic_DNA"/>
</dbReference>
<feature type="transmembrane region" description="Helical" evidence="1">
    <location>
        <begin position="15"/>
        <end position="36"/>
    </location>
</feature>
<proteinExistence type="predicted"/>
<organism evidence="2 3">
    <name type="scientific">Mycoplasma phocoenae</name>
    <dbReference type="NCBI Taxonomy" id="754517"/>
    <lineage>
        <taxon>Bacteria</taxon>
        <taxon>Bacillati</taxon>
        <taxon>Mycoplasmatota</taxon>
        <taxon>Mollicutes</taxon>
        <taxon>Mycoplasmataceae</taxon>
        <taxon>Mycoplasma</taxon>
    </lineage>
</organism>
<keyword evidence="1" id="KW-0812">Transmembrane</keyword>
<evidence type="ECO:0000313" key="3">
    <source>
        <dbReference type="Proteomes" id="UP000501060"/>
    </source>
</evidence>